<dbReference type="EMBL" id="QQAY01000003">
    <property type="protein sequence ID" value="RDI44280.1"/>
    <property type="molecule type" value="Genomic_DNA"/>
</dbReference>
<dbReference type="InterPro" id="IPR047272">
    <property type="entry name" value="S49_SppA_C"/>
</dbReference>
<dbReference type="InterPro" id="IPR029045">
    <property type="entry name" value="ClpP/crotonase-like_dom_sf"/>
</dbReference>
<evidence type="ECO:0000313" key="7">
    <source>
        <dbReference type="Proteomes" id="UP000255326"/>
    </source>
</evidence>
<proteinExistence type="inferred from homology"/>
<evidence type="ECO:0000256" key="3">
    <source>
        <dbReference type="ARBA" id="ARBA00022801"/>
    </source>
</evidence>
<keyword evidence="3" id="KW-0378">Hydrolase</keyword>
<name>A0A370GLQ5_9BACI</name>
<gene>
    <name evidence="6" type="ORF">DFR59_103351</name>
</gene>
<evidence type="ECO:0000259" key="5">
    <source>
        <dbReference type="Pfam" id="PF01343"/>
    </source>
</evidence>
<evidence type="ECO:0000256" key="2">
    <source>
        <dbReference type="ARBA" id="ARBA00022670"/>
    </source>
</evidence>
<evidence type="ECO:0000256" key="1">
    <source>
        <dbReference type="ARBA" id="ARBA00008683"/>
    </source>
</evidence>
<protein>
    <submittedName>
        <fullName evidence="6">Protease-4</fullName>
    </submittedName>
</protein>
<evidence type="ECO:0000256" key="4">
    <source>
        <dbReference type="ARBA" id="ARBA00022825"/>
    </source>
</evidence>
<sequence length="340" mass="37379">MNKKRWGALAIAAALFIVSIIVNFASMALTTDWTKGFEEMFAADQAFSEDIIDDGDESKKIVVLHVDGVIQDTGDAGSFLQSSGYNHKEFMEQLNQVKDDDSVKGAIIRINSPGGGVMESAEIHDKIVEIQKETKKPIYVSMGSMAASGGYYISTPADKIFASPETLTGSLGVIMEGVNYGELAKKYGVDFVTIKSGPYKDIMSPTRPMTDKEKEILQTMINHSYDGFVSVISKGRDIPEEKVREIADGRIYDGRQAKELHLIDEFGYLEDTIDAMKKDEKLKGAQVVSYGTNMGLNSLFGMSAQKILGPKIFGDDIEMNGLMKVLSQPNAPKLMYLYAK</sequence>
<dbReference type="Proteomes" id="UP000255326">
    <property type="component" value="Unassembled WGS sequence"/>
</dbReference>
<dbReference type="InterPro" id="IPR002142">
    <property type="entry name" value="Peptidase_S49"/>
</dbReference>
<dbReference type="GO" id="GO:0006508">
    <property type="term" value="P:proteolysis"/>
    <property type="evidence" value="ECO:0007669"/>
    <property type="project" value="UniProtKB-KW"/>
</dbReference>
<feature type="domain" description="Peptidase S49" evidence="5">
    <location>
        <begin position="131"/>
        <end position="282"/>
    </location>
</feature>
<dbReference type="GO" id="GO:0008236">
    <property type="term" value="F:serine-type peptidase activity"/>
    <property type="evidence" value="ECO:0007669"/>
    <property type="project" value="UniProtKB-KW"/>
</dbReference>
<dbReference type="Gene3D" id="3.90.226.10">
    <property type="entry name" value="2-enoyl-CoA Hydratase, Chain A, domain 1"/>
    <property type="match status" value="2"/>
</dbReference>
<evidence type="ECO:0000313" key="6">
    <source>
        <dbReference type="EMBL" id="RDI44280.1"/>
    </source>
</evidence>
<comment type="similarity">
    <text evidence="1">Belongs to the peptidase S49 family.</text>
</comment>
<dbReference type="CDD" id="cd07023">
    <property type="entry name" value="S49_Sppa_N_C"/>
    <property type="match status" value="1"/>
</dbReference>
<comment type="caution">
    <text evidence="6">The sequence shown here is derived from an EMBL/GenBank/DDBJ whole genome shotgun (WGS) entry which is preliminary data.</text>
</comment>
<keyword evidence="2 6" id="KW-0645">Protease</keyword>
<keyword evidence="4" id="KW-0720">Serine protease</keyword>
<reference evidence="6 7" key="1">
    <citation type="submission" date="2018-07" db="EMBL/GenBank/DDBJ databases">
        <title>Genomic Encyclopedia of Type Strains, Phase IV (KMG-IV): sequencing the most valuable type-strain genomes for metagenomic binning, comparative biology and taxonomic classification.</title>
        <authorList>
            <person name="Goeker M."/>
        </authorList>
    </citation>
    <scope>NUCLEOTIDE SEQUENCE [LARGE SCALE GENOMIC DNA]</scope>
    <source>
        <strain evidence="6 7">DSM 25281</strain>
    </source>
</reference>
<dbReference type="OrthoDB" id="9764363at2"/>
<keyword evidence="7" id="KW-1185">Reference proteome</keyword>
<dbReference type="PANTHER" id="PTHR42987:SF7">
    <property type="entry name" value="SIGNAL PEPTIDE PEPTIDASE SPPA-RELATED"/>
    <property type="match status" value="1"/>
</dbReference>
<dbReference type="SUPFAM" id="SSF52096">
    <property type="entry name" value="ClpP/crotonase"/>
    <property type="match status" value="1"/>
</dbReference>
<organism evidence="6 7">
    <name type="scientific">Falsibacillus pallidus</name>
    <dbReference type="NCBI Taxonomy" id="493781"/>
    <lineage>
        <taxon>Bacteria</taxon>
        <taxon>Bacillati</taxon>
        <taxon>Bacillota</taxon>
        <taxon>Bacilli</taxon>
        <taxon>Bacillales</taxon>
        <taxon>Bacillaceae</taxon>
        <taxon>Falsibacillus</taxon>
    </lineage>
</organism>
<dbReference type="PANTHER" id="PTHR42987">
    <property type="entry name" value="PEPTIDASE S49"/>
    <property type="match status" value="1"/>
</dbReference>
<dbReference type="InterPro" id="IPR004635">
    <property type="entry name" value="Pept_S49_SppA"/>
</dbReference>
<dbReference type="Pfam" id="PF01343">
    <property type="entry name" value="Peptidase_S49"/>
    <property type="match status" value="1"/>
</dbReference>
<dbReference type="AlphaFoldDB" id="A0A370GLQ5"/>
<dbReference type="NCBIfam" id="TIGR00706">
    <property type="entry name" value="SppA_dom"/>
    <property type="match status" value="1"/>
</dbReference>
<dbReference type="RefSeq" id="WP_114745150.1">
    <property type="nucleotide sequence ID" value="NZ_QQAY01000003.1"/>
</dbReference>
<accession>A0A370GLQ5</accession>